<reference evidence="1" key="1">
    <citation type="submission" date="2021-03" db="EMBL/GenBank/DDBJ databases">
        <authorList>
            <consortium name="DOE Joint Genome Institute"/>
            <person name="Ahrendt S."/>
            <person name="Looney B.P."/>
            <person name="Miyauchi S."/>
            <person name="Morin E."/>
            <person name="Drula E."/>
            <person name="Courty P.E."/>
            <person name="Chicoki N."/>
            <person name="Fauchery L."/>
            <person name="Kohler A."/>
            <person name="Kuo A."/>
            <person name="Labutti K."/>
            <person name="Pangilinan J."/>
            <person name="Lipzen A."/>
            <person name="Riley R."/>
            <person name="Andreopoulos W."/>
            <person name="He G."/>
            <person name="Johnson J."/>
            <person name="Barry K.W."/>
            <person name="Grigoriev I.V."/>
            <person name="Nagy L."/>
            <person name="Hibbett D."/>
            <person name="Henrissat B."/>
            <person name="Matheny P.B."/>
            <person name="Labbe J."/>
            <person name="Martin F."/>
        </authorList>
    </citation>
    <scope>NUCLEOTIDE SEQUENCE</scope>
    <source>
        <strain evidence="1">HHB10654</strain>
    </source>
</reference>
<gene>
    <name evidence="1" type="ORF">BV25DRAFT_1547689</name>
</gene>
<evidence type="ECO:0000313" key="1">
    <source>
        <dbReference type="EMBL" id="KAI0056744.1"/>
    </source>
</evidence>
<comment type="caution">
    <text evidence="1">The sequence shown here is derived from an EMBL/GenBank/DDBJ whole genome shotgun (WGS) entry which is preliminary data.</text>
</comment>
<keyword evidence="2" id="KW-1185">Reference proteome</keyword>
<name>A0ACB8SK27_9AGAM</name>
<dbReference type="Proteomes" id="UP000814140">
    <property type="component" value="Unassembled WGS sequence"/>
</dbReference>
<organism evidence="1 2">
    <name type="scientific">Artomyces pyxidatus</name>
    <dbReference type="NCBI Taxonomy" id="48021"/>
    <lineage>
        <taxon>Eukaryota</taxon>
        <taxon>Fungi</taxon>
        <taxon>Dikarya</taxon>
        <taxon>Basidiomycota</taxon>
        <taxon>Agaricomycotina</taxon>
        <taxon>Agaricomycetes</taxon>
        <taxon>Russulales</taxon>
        <taxon>Auriscalpiaceae</taxon>
        <taxon>Artomyces</taxon>
    </lineage>
</organism>
<sequence>MVLHLVVDEAARSSRKNLKKVGRGYHKQSLEAIQFCRTLAQNSPQGDSTQNDALVLLYDLVDCAIGAAESAGKFISEEATAAFQTLEAEVLKYVDKYHKGQTVILGNFRDSMEKARREDASSLKLCNRIVQRLGPNPASAFSTDNIVLVQFVVLQEPHARDETMRTFPIRLDPAAMNSEVLWNLRCRRACSLKQNPHFYVGQKLPEKPSSYGPKFKLDPDKELGVSIRRGASMFCVLTDRNSRIFVKYEAEKFSRTFGNIYRPDSTVILKDQSGLLEAADTVIKSASPSPSPRSATQSSSRRAQARETGIGAWRESLSQALASDTQDWVLHPTEPPVSYRHTRVLSLPPPPTKSPGSPPPSHPTPKPVTPPALTAVRPPSPPIPSPPPPIPSPPPPPPPPPAPTEHNASRRPSLAPLQGLPSSSPAPYQSGSNFGSYTAVHPSTTSSGIFSSSGSFDAYSTASSAYRQPNSSPP</sequence>
<protein>
    <submittedName>
        <fullName evidence="1">Uncharacterized protein</fullName>
    </submittedName>
</protein>
<accession>A0ACB8SK27</accession>
<reference evidence="1" key="2">
    <citation type="journal article" date="2022" name="New Phytol.">
        <title>Evolutionary transition to the ectomycorrhizal habit in the genomes of a hyperdiverse lineage of mushroom-forming fungi.</title>
        <authorList>
            <person name="Looney B."/>
            <person name="Miyauchi S."/>
            <person name="Morin E."/>
            <person name="Drula E."/>
            <person name="Courty P.E."/>
            <person name="Kohler A."/>
            <person name="Kuo A."/>
            <person name="LaButti K."/>
            <person name="Pangilinan J."/>
            <person name="Lipzen A."/>
            <person name="Riley R."/>
            <person name="Andreopoulos W."/>
            <person name="He G."/>
            <person name="Johnson J."/>
            <person name="Nolan M."/>
            <person name="Tritt A."/>
            <person name="Barry K.W."/>
            <person name="Grigoriev I.V."/>
            <person name="Nagy L.G."/>
            <person name="Hibbett D."/>
            <person name="Henrissat B."/>
            <person name="Matheny P.B."/>
            <person name="Labbe J."/>
            <person name="Martin F.M."/>
        </authorList>
    </citation>
    <scope>NUCLEOTIDE SEQUENCE</scope>
    <source>
        <strain evidence="1">HHB10654</strain>
    </source>
</reference>
<proteinExistence type="predicted"/>
<evidence type="ECO:0000313" key="2">
    <source>
        <dbReference type="Proteomes" id="UP000814140"/>
    </source>
</evidence>
<dbReference type="EMBL" id="MU277259">
    <property type="protein sequence ID" value="KAI0056744.1"/>
    <property type="molecule type" value="Genomic_DNA"/>
</dbReference>